<comment type="caution">
    <text evidence="1">The sequence shown here is derived from an EMBL/GenBank/DDBJ whole genome shotgun (WGS) entry which is preliminary data.</text>
</comment>
<dbReference type="EMBL" id="JADIMD010000016">
    <property type="protein sequence ID" value="MBO8473896.1"/>
    <property type="molecule type" value="Genomic_DNA"/>
</dbReference>
<accession>A0A9D9NHK3</accession>
<feature type="non-terminal residue" evidence="1">
    <location>
        <position position="1"/>
    </location>
</feature>
<protein>
    <submittedName>
        <fullName evidence="1">LPS biosynthesis protein WbpP</fullName>
    </submittedName>
</protein>
<sequence>PHSLACVDKARKLLGYDPRFSMRQGLKEAVKWYWNNL</sequence>
<evidence type="ECO:0000313" key="2">
    <source>
        <dbReference type="Proteomes" id="UP000823757"/>
    </source>
</evidence>
<reference evidence="1" key="2">
    <citation type="journal article" date="2021" name="PeerJ">
        <title>Extensive microbial diversity within the chicken gut microbiome revealed by metagenomics and culture.</title>
        <authorList>
            <person name="Gilroy R."/>
            <person name="Ravi A."/>
            <person name="Getino M."/>
            <person name="Pursley I."/>
            <person name="Horton D.L."/>
            <person name="Alikhan N.F."/>
            <person name="Baker D."/>
            <person name="Gharbi K."/>
            <person name="Hall N."/>
            <person name="Watson M."/>
            <person name="Adriaenssens E.M."/>
            <person name="Foster-Nyarko E."/>
            <person name="Jarju S."/>
            <person name="Secka A."/>
            <person name="Antonio M."/>
            <person name="Oren A."/>
            <person name="Chaudhuri R.R."/>
            <person name="La Ragione R."/>
            <person name="Hildebrand F."/>
            <person name="Pallen M.J."/>
        </authorList>
    </citation>
    <scope>NUCLEOTIDE SEQUENCE</scope>
    <source>
        <strain evidence="1">B1-13419</strain>
    </source>
</reference>
<name>A0A9D9NHK3_9BACT</name>
<evidence type="ECO:0000313" key="1">
    <source>
        <dbReference type="EMBL" id="MBO8473896.1"/>
    </source>
</evidence>
<organism evidence="1 2">
    <name type="scientific">Candidatus Cryptobacteroides faecigallinarum</name>
    <dbReference type="NCBI Taxonomy" id="2840763"/>
    <lineage>
        <taxon>Bacteria</taxon>
        <taxon>Pseudomonadati</taxon>
        <taxon>Bacteroidota</taxon>
        <taxon>Bacteroidia</taxon>
        <taxon>Bacteroidales</taxon>
        <taxon>Candidatus Cryptobacteroides</taxon>
    </lineage>
</organism>
<dbReference type="Proteomes" id="UP000823757">
    <property type="component" value="Unassembled WGS sequence"/>
</dbReference>
<dbReference type="InterPro" id="IPR036291">
    <property type="entry name" value="NAD(P)-bd_dom_sf"/>
</dbReference>
<gene>
    <name evidence="1" type="ORF">IAB91_01210</name>
</gene>
<proteinExistence type="predicted"/>
<dbReference type="Gene3D" id="3.90.25.10">
    <property type="entry name" value="UDP-galactose 4-epimerase, domain 1"/>
    <property type="match status" value="1"/>
</dbReference>
<dbReference type="AlphaFoldDB" id="A0A9D9NHK3"/>
<dbReference type="SUPFAM" id="SSF51735">
    <property type="entry name" value="NAD(P)-binding Rossmann-fold domains"/>
    <property type="match status" value="1"/>
</dbReference>
<reference evidence="1" key="1">
    <citation type="submission" date="2020-10" db="EMBL/GenBank/DDBJ databases">
        <authorList>
            <person name="Gilroy R."/>
        </authorList>
    </citation>
    <scope>NUCLEOTIDE SEQUENCE</scope>
    <source>
        <strain evidence="1">B1-13419</strain>
    </source>
</reference>